<dbReference type="CDD" id="cd00317">
    <property type="entry name" value="cyclophilin"/>
    <property type="match status" value="1"/>
</dbReference>
<dbReference type="AlphaFoldDB" id="A0A381Q1Q4"/>
<feature type="domain" description="PPIase cyclophilin-type" evidence="4">
    <location>
        <begin position="12"/>
        <end position="155"/>
    </location>
</feature>
<evidence type="ECO:0000256" key="3">
    <source>
        <dbReference type="ARBA" id="ARBA00023235"/>
    </source>
</evidence>
<organism evidence="5">
    <name type="scientific">marine metagenome</name>
    <dbReference type="NCBI Taxonomy" id="408172"/>
    <lineage>
        <taxon>unclassified sequences</taxon>
        <taxon>metagenomes</taxon>
        <taxon>ecological metagenomes</taxon>
    </lineage>
</organism>
<evidence type="ECO:0000256" key="1">
    <source>
        <dbReference type="ARBA" id="ARBA00013194"/>
    </source>
</evidence>
<evidence type="ECO:0000256" key="2">
    <source>
        <dbReference type="ARBA" id="ARBA00023110"/>
    </source>
</evidence>
<evidence type="ECO:0000313" key="5">
    <source>
        <dbReference type="EMBL" id="SUZ73222.1"/>
    </source>
</evidence>
<keyword evidence="2" id="KW-0697">Rotamase</keyword>
<name>A0A381Q1Q4_9ZZZZ</name>
<dbReference type="EC" id="5.2.1.8" evidence="1"/>
<dbReference type="InterPro" id="IPR029000">
    <property type="entry name" value="Cyclophilin-like_dom_sf"/>
</dbReference>
<dbReference type="PROSITE" id="PS50072">
    <property type="entry name" value="CSA_PPIASE_2"/>
    <property type="match status" value="1"/>
</dbReference>
<dbReference type="GO" id="GO:0003755">
    <property type="term" value="F:peptidyl-prolyl cis-trans isomerase activity"/>
    <property type="evidence" value="ECO:0007669"/>
    <property type="project" value="UniProtKB-KW"/>
</dbReference>
<dbReference type="InterPro" id="IPR002130">
    <property type="entry name" value="Cyclophilin-type_PPIase_dom"/>
</dbReference>
<dbReference type="InterPro" id="IPR024936">
    <property type="entry name" value="Cyclophilin-type_PPIase"/>
</dbReference>
<keyword evidence="3" id="KW-0413">Isomerase</keyword>
<dbReference type="EMBL" id="UINC01001172">
    <property type="protein sequence ID" value="SUZ73222.1"/>
    <property type="molecule type" value="Genomic_DNA"/>
</dbReference>
<dbReference type="SUPFAM" id="SSF50891">
    <property type="entry name" value="Cyclophilin-like"/>
    <property type="match status" value="1"/>
</dbReference>
<proteinExistence type="predicted"/>
<accession>A0A381Q1Q4</accession>
<gene>
    <name evidence="5" type="ORF">METZ01_LOCUS26076</name>
</gene>
<dbReference type="PANTHER" id="PTHR45625">
    <property type="entry name" value="PEPTIDYL-PROLYL CIS-TRANS ISOMERASE-RELATED"/>
    <property type="match status" value="1"/>
</dbReference>
<protein>
    <recommendedName>
        <fullName evidence="1">peptidylprolyl isomerase</fullName>
        <ecNumber evidence="1">5.2.1.8</ecNumber>
    </recommendedName>
</protein>
<dbReference type="PANTHER" id="PTHR45625:SF4">
    <property type="entry name" value="PEPTIDYLPROLYL ISOMERASE DOMAIN AND WD REPEAT-CONTAINING PROTEIN 1"/>
    <property type="match status" value="1"/>
</dbReference>
<dbReference type="PIRSF" id="PIRSF001467">
    <property type="entry name" value="Peptidylpro_ismrse"/>
    <property type="match status" value="1"/>
</dbReference>
<evidence type="ECO:0000259" key="4">
    <source>
        <dbReference type="PROSITE" id="PS50072"/>
    </source>
</evidence>
<dbReference type="Gene3D" id="2.40.100.10">
    <property type="entry name" value="Cyclophilin-like"/>
    <property type="match status" value="1"/>
</dbReference>
<dbReference type="InterPro" id="IPR044666">
    <property type="entry name" value="Cyclophilin_A-like"/>
</dbReference>
<sequence length="159" mass="17022">MTMANRLAHFATNLGDFQVELFEGRAPATTKNFIDLVEKGYYDEIIFHRVIAGFMLQGGCPDGTGRGGPGYTIPDEFHAELTHDSEGVLSMANAGPNTGGSQFFVTLAATDWLDGKHAVFGKVVEGIETVRSIGTTATGPGDRPLEPVVMESVRITSTE</sequence>
<dbReference type="Pfam" id="PF00160">
    <property type="entry name" value="Pro_isomerase"/>
    <property type="match status" value="1"/>
</dbReference>
<dbReference type="PRINTS" id="PR00153">
    <property type="entry name" value="CSAPPISMRASE"/>
</dbReference>
<reference evidence="5" key="1">
    <citation type="submission" date="2018-05" db="EMBL/GenBank/DDBJ databases">
        <authorList>
            <person name="Lanie J.A."/>
            <person name="Ng W.-L."/>
            <person name="Kazmierczak K.M."/>
            <person name="Andrzejewski T.M."/>
            <person name="Davidsen T.M."/>
            <person name="Wayne K.J."/>
            <person name="Tettelin H."/>
            <person name="Glass J.I."/>
            <person name="Rusch D."/>
            <person name="Podicherti R."/>
            <person name="Tsui H.-C.T."/>
            <person name="Winkler M.E."/>
        </authorList>
    </citation>
    <scope>NUCLEOTIDE SEQUENCE</scope>
</reference>